<evidence type="ECO:0000256" key="3">
    <source>
        <dbReference type="ARBA" id="ARBA00022679"/>
    </source>
</evidence>
<dbReference type="Gene3D" id="3.30.565.10">
    <property type="entry name" value="Histidine kinase-like ATPase, C-terminal domain"/>
    <property type="match status" value="1"/>
</dbReference>
<keyword evidence="6" id="KW-0472">Membrane</keyword>
<dbReference type="SUPFAM" id="SSF47384">
    <property type="entry name" value="Homodimeric domain of signal transducing histidine kinase"/>
    <property type="match status" value="1"/>
</dbReference>
<dbReference type="EMBL" id="LN829119">
    <property type="protein sequence ID" value="CPR21997.1"/>
    <property type="molecule type" value="Genomic_DNA"/>
</dbReference>
<dbReference type="GO" id="GO:0000155">
    <property type="term" value="F:phosphorelay sensor kinase activity"/>
    <property type="evidence" value="ECO:0007669"/>
    <property type="project" value="InterPro"/>
</dbReference>
<proteinExistence type="predicted"/>
<accession>A0A0D6JJY6</accession>
<gene>
    <name evidence="8" type="ORF">YBN1229_v1_3430</name>
</gene>
<keyword evidence="5" id="KW-0902">Two-component regulatory system</keyword>
<feature type="transmembrane region" description="Helical" evidence="6">
    <location>
        <begin position="45"/>
        <end position="78"/>
    </location>
</feature>
<keyword evidence="6" id="KW-1133">Transmembrane helix</keyword>
<dbReference type="SMART" id="SM00388">
    <property type="entry name" value="HisKA"/>
    <property type="match status" value="1"/>
</dbReference>
<keyword evidence="4" id="KW-0418">Kinase</keyword>
<dbReference type="AlphaFoldDB" id="A0A0D6JJY6"/>
<dbReference type="CDD" id="cd00082">
    <property type="entry name" value="HisKA"/>
    <property type="match status" value="1"/>
</dbReference>
<dbReference type="KEGG" id="fil:BN1229_v1_2485"/>
<dbReference type="KEGG" id="fiy:BN1229_v1_3430"/>
<dbReference type="InterPro" id="IPR036890">
    <property type="entry name" value="HATPase_C_sf"/>
</dbReference>
<dbReference type="SUPFAM" id="SSF55874">
    <property type="entry name" value="ATPase domain of HSP90 chaperone/DNA topoisomerase II/histidine kinase"/>
    <property type="match status" value="1"/>
</dbReference>
<dbReference type="PROSITE" id="PS50109">
    <property type="entry name" value="HIS_KIN"/>
    <property type="match status" value="1"/>
</dbReference>
<dbReference type="Pfam" id="PF00512">
    <property type="entry name" value="HisKA"/>
    <property type="match status" value="1"/>
</dbReference>
<keyword evidence="9" id="KW-1185">Reference proteome</keyword>
<protein>
    <recommendedName>
        <fullName evidence="2">histidine kinase</fullName>
        <ecNumber evidence="2">2.7.13.3</ecNumber>
    </recommendedName>
</protein>
<reference evidence="9" key="1">
    <citation type="submission" date="2015-02" db="EMBL/GenBank/DDBJ databases">
        <authorList>
            <person name="Chooi Y.-H."/>
        </authorList>
    </citation>
    <scope>NUCLEOTIDE SEQUENCE [LARGE SCALE GENOMIC DNA]</scope>
    <source>
        <strain evidence="9">strain Y</strain>
    </source>
</reference>
<dbReference type="InterPro" id="IPR050736">
    <property type="entry name" value="Sensor_HK_Regulatory"/>
</dbReference>
<evidence type="ECO:0000259" key="7">
    <source>
        <dbReference type="PROSITE" id="PS50109"/>
    </source>
</evidence>
<dbReference type="PANTHER" id="PTHR43711:SF1">
    <property type="entry name" value="HISTIDINE KINASE 1"/>
    <property type="match status" value="1"/>
</dbReference>
<dbReference type="PANTHER" id="PTHR43711">
    <property type="entry name" value="TWO-COMPONENT HISTIDINE KINASE"/>
    <property type="match status" value="1"/>
</dbReference>
<dbReference type="InterPro" id="IPR036097">
    <property type="entry name" value="HisK_dim/P_sf"/>
</dbReference>
<sequence>MAWTVSVRPHGRLVSFAMRRVTHSDVDRPTVSHQLARCVLRFSGLALRIVLITAAFAHVTTAPILATLAIIGAVVSLVTSEWVRDCSFVANNQTDENQAADPAASIQAAPFPVQEAPFDPLTLNFTTGAPLSSPASSCYPNESLIDKIAPANDADAWAGLCARLSHELRTPLNAVLGFSELMKAELHGPLGRPLYREYVSHIRDSGQALLKSTEDTLAITAALSCIRLGNGAVSNRLAIKPLLEDAWHFIEPTARARNVQLHLKAPADLEILGDPRALRQAIINLFEEAVSHAAKDSRVEVTATPERSITYLDVRAYSSHERLSDTLSIHLARALFDINGVRLDTQSSKGCWRAITQLDRAAQSDFFDYLNSPSVAQNS</sequence>
<keyword evidence="3" id="KW-0808">Transferase</keyword>
<evidence type="ECO:0000256" key="1">
    <source>
        <dbReference type="ARBA" id="ARBA00000085"/>
    </source>
</evidence>
<dbReference type="EC" id="2.7.13.3" evidence="2"/>
<dbReference type="Gene3D" id="1.10.287.130">
    <property type="match status" value="1"/>
</dbReference>
<evidence type="ECO:0000256" key="2">
    <source>
        <dbReference type="ARBA" id="ARBA00012438"/>
    </source>
</evidence>
<evidence type="ECO:0000256" key="6">
    <source>
        <dbReference type="SAM" id="Phobius"/>
    </source>
</evidence>
<comment type="catalytic activity">
    <reaction evidence="1">
        <text>ATP + protein L-histidine = ADP + protein N-phospho-L-histidine.</text>
        <dbReference type="EC" id="2.7.13.3"/>
    </reaction>
</comment>
<evidence type="ECO:0000313" key="9">
    <source>
        <dbReference type="Proteomes" id="UP000033187"/>
    </source>
</evidence>
<organism evidence="8 9">
    <name type="scientific">Candidatus Filomicrobium marinum</name>
    <dbReference type="NCBI Taxonomy" id="1608628"/>
    <lineage>
        <taxon>Bacteria</taxon>
        <taxon>Pseudomonadati</taxon>
        <taxon>Pseudomonadota</taxon>
        <taxon>Alphaproteobacteria</taxon>
        <taxon>Hyphomicrobiales</taxon>
        <taxon>Hyphomicrobiaceae</taxon>
        <taxon>Filomicrobium</taxon>
    </lineage>
</organism>
<evidence type="ECO:0000256" key="4">
    <source>
        <dbReference type="ARBA" id="ARBA00022777"/>
    </source>
</evidence>
<feature type="domain" description="Histidine kinase" evidence="7">
    <location>
        <begin position="163"/>
        <end position="350"/>
    </location>
</feature>
<name>A0A0D6JJY6_9HYPH</name>
<dbReference type="Proteomes" id="UP000033187">
    <property type="component" value="Chromosome 1"/>
</dbReference>
<keyword evidence="6" id="KW-0812">Transmembrane</keyword>
<evidence type="ECO:0000313" key="8">
    <source>
        <dbReference type="EMBL" id="CPR21997.1"/>
    </source>
</evidence>
<dbReference type="InterPro" id="IPR005467">
    <property type="entry name" value="His_kinase_dom"/>
</dbReference>
<evidence type="ECO:0000256" key="5">
    <source>
        <dbReference type="ARBA" id="ARBA00023012"/>
    </source>
</evidence>
<dbReference type="InterPro" id="IPR003661">
    <property type="entry name" value="HisK_dim/P_dom"/>
</dbReference>